<dbReference type="SMART" id="SM01160">
    <property type="entry name" value="DUF1751"/>
    <property type="match status" value="1"/>
</dbReference>
<dbReference type="SUPFAM" id="SSF144091">
    <property type="entry name" value="Rhomboid-like"/>
    <property type="match status" value="1"/>
</dbReference>
<dbReference type="GO" id="GO:0016020">
    <property type="term" value="C:membrane"/>
    <property type="evidence" value="ECO:0007669"/>
    <property type="project" value="UniProtKB-SubCell"/>
</dbReference>
<dbReference type="PANTHER" id="PTHR13377:SF3">
    <property type="entry name" value="TRANSMEMBRANE PROTEIN 115"/>
    <property type="match status" value="1"/>
</dbReference>
<dbReference type="InterPro" id="IPR035952">
    <property type="entry name" value="Rhomboid-like_sf"/>
</dbReference>
<dbReference type="Gene3D" id="1.20.1540.10">
    <property type="entry name" value="Rhomboid-like"/>
    <property type="match status" value="1"/>
</dbReference>
<feature type="transmembrane region" description="Helical" evidence="5">
    <location>
        <begin position="102"/>
        <end position="124"/>
    </location>
</feature>
<dbReference type="GO" id="GO:0005794">
    <property type="term" value="C:Golgi apparatus"/>
    <property type="evidence" value="ECO:0007669"/>
    <property type="project" value="TreeGrafter"/>
</dbReference>
<accession>K5VRS6</accession>
<dbReference type="GO" id="GO:0006890">
    <property type="term" value="P:retrograde vesicle-mediated transport, Golgi to endoplasmic reticulum"/>
    <property type="evidence" value="ECO:0007669"/>
    <property type="project" value="InterPro"/>
</dbReference>
<dbReference type="PANTHER" id="PTHR13377">
    <property type="entry name" value="PLACENTAL PROTEIN 6"/>
    <property type="match status" value="1"/>
</dbReference>
<evidence type="ECO:0000313" key="7">
    <source>
        <dbReference type="Proteomes" id="UP000008370"/>
    </source>
</evidence>
<evidence type="ECO:0000256" key="5">
    <source>
        <dbReference type="SAM" id="Phobius"/>
    </source>
</evidence>
<evidence type="ECO:0000256" key="3">
    <source>
        <dbReference type="ARBA" id="ARBA00022989"/>
    </source>
</evidence>
<dbReference type="Proteomes" id="UP000008370">
    <property type="component" value="Unassembled WGS sequence"/>
</dbReference>
<dbReference type="Pfam" id="PF08551">
    <property type="entry name" value="DUF1751"/>
    <property type="match status" value="1"/>
</dbReference>
<dbReference type="RefSeq" id="XP_007402165.1">
    <property type="nucleotide sequence ID" value="XM_007402103.1"/>
</dbReference>
<keyword evidence="4 5" id="KW-0472">Membrane</keyword>
<evidence type="ECO:0000256" key="2">
    <source>
        <dbReference type="ARBA" id="ARBA00022692"/>
    </source>
</evidence>
<dbReference type="GeneID" id="18908203"/>
<feature type="transmembrane region" description="Helical" evidence="5">
    <location>
        <begin position="58"/>
        <end position="81"/>
    </location>
</feature>
<gene>
    <name evidence="6" type="ORF">PHACADRAFT_131827</name>
</gene>
<comment type="subcellular location">
    <subcellularLocation>
        <location evidence="1">Membrane</location>
        <topology evidence="1">Multi-pass membrane protein</topology>
    </subcellularLocation>
</comment>
<dbReference type="EMBL" id="JH930493">
    <property type="protein sequence ID" value="EKM49274.1"/>
    <property type="molecule type" value="Genomic_DNA"/>
</dbReference>
<dbReference type="KEGG" id="pco:PHACADRAFT_131827"/>
<dbReference type="AlphaFoldDB" id="K5VRS6"/>
<feature type="transmembrane region" description="Helical" evidence="5">
    <location>
        <begin position="21"/>
        <end position="38"/>
    </location>
</feature>
<reference evidence="6 7" key="1">
    <citation type="journal article" date="2012" name="BMC Genomics">
        <title>Comparative genomics of the white-rot fungi, Phanerochaete carnosa and P. chrysosporium, to elucidate the genetic basis of the distinct wood types they colonize.</title>
        <authorList>
            <person name="Suzuki H."/>
            <person name="MacDonald J."/>
            <person name="Syed K."/>
            <person name="Salamov A."/>
            <person name="Hori C."/>
            <person name="Aerts A."/>
            <person name="Henrissat B."/>
            <person name="Wiebenga A."/>
            <person name="vanKuyk P.A."/>
            <person name="Barry K."/>
            <person name="Lindquist E."/>
            <person name="LaButti K."/>
            <person name="Lapidus A."/>
            <person name="Lucas S."/>
            <person name="Coutinho P."/>
            <person name="Gong Y."/>
            <person name="Samejima M."/>
            <person name="Mahadevan R."/>
            <person name="Abou-Zaid M."/>
            <person name="de Vries R.P."/>
            <person name="Igarashi K."/>
            <person name="Yadav J.S."/>
            <person name="Grigoriev I.V."/>
            <person name="Master E.R."/>
        </authorList>
    </citation>
    <scope>NUCLEOTIDE SEQUENCE [LARGE SCALE GENOMIC DNA]</scope>
    <source>
        <strain evidence="6 7">HHB-10118-sp</strain>
    </source>
</reference>
<evidence type="ECO:0000256" key="1">
    <source>
        <dbReference type="ARBA" id="ARBA00004141"/>
    </source>
</evidence>
<evidence type="ECO:0000256" key="4">
    <source>
        <dbReference type="ARBA" id="ARBA00023136"/>
    </source>
</evidence>
<dbReference type="HOGENOM" id="CLU_1619606_0_0_1"/>
<evidence type="ECO:0000313" key="6">
    <source>
        <dbReference type="EMBL" id="EKM49274.1"/>
    </source>
</evidence>
<name>K5VRS6_PHACS</name>
<protein>
    <submittedName>
        <fullName evidence="6">Uncharacterized protein</fullName>
    </submittedName>
</protein>
<dbReference type="InterPro" id="IPR013861">
    <property type="entry name" value="TMEM115/Pdh1/Rbl19"/>
</dbReference>
<keyword evidence="3 5" id="KW-1133">Transmembrane helix</keyword>
<dbReference type="OrthoDB" id="73612at2759"/>
<organism evidence="6 7">
    <name type="scientific">Phanerochaete carnosa (strain HHB-10118-sp)</name>
    <name type="common">White-rot fungus</name>
    <name type="synonym">Peniophora carnosa</name>
    <dbReference type="NCBI Taxonomy" id="650164"/>
    <lineage>
        <taxon>Eukaryota</taxon>
        <taxon>Fungi</taxon>
        <taxon>Dikarya</taxon>
        <taxon>Basidiomycota</taxon>
        <taxon>Agaricomycotina</taxon>
        <taxon>Agaricomycetes</taxon>
        <taxon>Polyporales</taxon>
        <taxon>Phanerochaetaceae</taxon>
        <taxon>Phanerochaete</taxon>
    </lineage>
</organism>
<dbReference type="InParanoid" id="K5VRS6"/>
<keyword evidence="2 5" id="KW-0812">Transmembrane</keyword>
<sequence>MAVLSASPLQLVQSIPPVTRAFTFATIVTSLLFYWFWWTGDENFSAPYLVLVPGQSIFYPWTFVTSALVETSIVELLFTLLTIPASLRYLERLWGAVETLKFIVVTIGVSNIIAFGLNWIEYFVLRNPVFLYGQWYHGQMALQIGVLVAFTQLIPEHQVQLLAC</sequence>
<proteinExistence type="predicted"/>
<keyword evidence="7" id="KW-1185">Reference proteome</keyword>